<dbReference type="PRINTS" id="PR00439">
    <property type="entry name" value="11SGLOBULIN"/>
</dbReference>
<dbReference type="AlphaFoldDB" id="A0A438J6L3"/>
<dbReference type="CDD" id="cd02242">
    <property type="entry name" value="cupin_11S_legumin_N"/>
    <property type="match status" value="1"/>
</dbReference>
<reference evidence="6 7" key="1">
    <citation type="journal article" date="2018" name="PLoS Genet.">
        <title>Population sequencing reveals clonal diversity and ancestral inbreeding in the grapevine cultivar Chardonnay.</title>
        <authorList>
            <person name="Roach M.J."/>
            <person name="Johnson D.L."/>
            <person name="Bohlmann J."/>
            <person name="van Vuuren H.J."/>
            <person name="Jones S.J."/>
            <person name="Pretorius I.S."/>
            <person name="Schmidt S.A."/>
            <person name="Borneman A.R."/>
        </authorList>
    </citation>
    <scope>NUCLEOTIDE SEQUENCE [LARGE SCALE GENOMIC DNA]</scope>
    <source>
        <strain evidence="7">cv. Chardonnay</strain>
        <tissue evidence="6">Leaf</tissue>
    </source>
</reference>
<evidence type="ECO:0000313" key="6">
    <source>
        <dbReference type="EMBL" id="RVX04591.1"/>
    </source>
</evidence>
<dbReference type="Proteomes" id="UP000288805">
    <property type="component" value="Unassembled WGS sequence"/>
</dbReference>
<organism evidence="6 7">
    <name type="scientific">Vitis vinifera</name>
    <name type="common">Grape</name>
    <dbReference type="NCBI Taxonomy" id="29760"/>
    <lineage>
        <taxon>Eukaryota</taxon>
        <taxon>Viridiplantae</taxon>
        <taxon>Streptophyta</taxon>
        <taxon>Embryophyta</taxon>
        <taxon>Tracheophyta</taxon>
        <taxon>Spermatophyta</taxon>
        <taxon>Magnoliopsida</taxon>
        <taxon>eudicotyledons</taxon>
        <taxon>Gunneridae</taxon>
        <taxon>Pentapetalae</taxon>
        <taxon>rosids</taxon>
        <taxon>Vitales</taxon>
        <taxon>Vitaceae</taxon>
        <taxon>Viteae</taxon>
        <taxon>Vitis</taxon>
    </lineage>
</organism>
<dbReference type="InterPro" id="IPR006044">
    <property type="entry name" value="11S_seedstore_pln"/>
</dbReference>
<evidence type="ECO:0000256" key="2">
    <source>
        <dbReference type="ARBA" id="ARBA00022761"/>
    </source>
</evidence>
<evidence type="ECO:0000256" key="4">
    <source>
        <dbReference type="ARBA" id="ARBA00023157"/>
    </source>
</evidence>
<dbReference type="InterPro" id="IPR014710">
    <property type="entry name" value="RmlC-like_jellyroll"/>
</dbReference>
<protein>
    <submittedName>
        <fullName evidence="6">Glutelin type-A 3</fullName>
    </submittedName>
</protein>
<gene>
    <name evidence="6" type="primary">GLUA3_3</name>
    <name evidence="6" type="ORF">CK203_023477</name>
</gene>
<evidence type="ECO:0000256" key="3">
    <source>
        <dbReference type="ARBA" id="ARBA00023129"/>
    </source>
</evidence>
<dbReference type="SMART" id="SM00835">
    <property type="entry name" value="Cupin_1"/>
    <property type="match status" value="2"/>
</dbReference>
<feature type="domain" description="Cupin type-1" evidence="5">
    <location>
        <begin position="3"/>
        <end position="160"/>
    </location>
</feature>
<evidence type="ECO:0000256" key="1">
    <source>
        <dbReference type="ARBA" id="ARBA00007178"/>
    </source>
</evidence>
<feature type="domain" description="Cupin type-1" evidence="5">
    <location>
        <begin position="193"/>
        <end position="342"/>
    </location>
</feature>
<comment type="caution">
    <text evidence="6">The sequence shown here is derived from an EMBL/GenBank/DDBJ whole genome shotgun (WGS) entry which is preliminary data.</text>
</comment>
<dbReference type="InterPro" id="IPR006045">
    <property type="entry name" value="Cupin_1"/>
</dbReference>
<keyword evidence="2" id="KW-0758">Storage protein</keyword>
<dbReference type="EMBL" id="QGNW01000060">
    <property type="protein sequence ID" value="RVX04591.1"/>
    <property type="molecule type" value="Genomic_DNA"/>
</dbReference>
<dbReference type="Gene3D" id="2.60.120.10">
    <property type="entry name" value="Jelly Rolls"/>
    <property type="match status" value="2"/>
</dbReference>
<evidence type="ECO:0000259" key="5">
    <source>
        <dbReference type="SMART" id="SM00835"/>
    </source>
</evidence>
<name>A0A438J6L3_VITVI</name>
<evidence type="ECO:0000313" key="7">
    <source>
        <dbReference type="Proteomes" id="UP000288805"/>
    </source>
</evidence>
<dbReference type="SUPFAM" id="SSF51182">
    <property type="entry name" value="RmlC-like cupins"/>
    <property type="match status" value="1"/>
</dbReference>
<dbReference type="InterPro" id="IPR050253">
    <property type="entry name" value="Seed_Storage-Functional"/>
</dbReference>
<sequence>MALNLAPKFAQKIFEGEGGTYYRWSSAEYELLKEAKVGGGRLVLQPRGFALPHYADSNKIGYVLQGLQLWSSWNRITQSIPRSGVEAQERRYIPVPSGAVSWWYNDGDSELIIVFLGETSKAYVPGEFTYFLLTGTQGILGGFSTEFNSRAYDINNEEAKKLARSQSGVLIIKLPEGHKMPHPCKNSTDKLVFNIDAALPDIHVQNAGLLTALTAKKFPFLGEVGLSATLVKLDANAMSSPMYAADSSVQVIYVAKGSGRIQVVGINGERALDTKVKAGHLLVVPRFFVASAIADGEGLEYFSLITATEPVFGEFTGKTSVWGALSPHVLQASLNVAPEFEQLFRAKIKKSTILVPPQN</sequence>
<accession>A0A438J6L3</accession>
<dbReference type="CDD" id="cd02243">
    <property type="entry name" value="cupin_11S_legumin_C"/>
    <property type="match status" value="1"/>
</dbReference>
<comment type="similarity">
    <text evidence="1">Belongs to the 11S seed storage protein (globulins) family.</text>
</comment>
<proteinExistence type="inferred from homology"/>
<dbReference type="PANTHER" id="PTHR31189:SF45">
    <property type="entry name" value="OS09G0552500 PROTEIN"/>
    <property type="match status" value="1"/>
</dbReference>
<dbReference type="PANTHER" id="PTHR31189">
    <property type="entry name" value="OS03G0336100 PROTEIN-RELATED"/>
    <property type="match status" value="1"/>
</dbReference>
<keyword evidence="3" id="KW-0708">Seed storage protein</keyword>
<dbReference type="InterPro" id="IPR011051">
    <property type="entry name" value="RmlC_Cupin_sf"/>
</dbReference>
<dbReference type="GO" id="GO:0045735">
    <property type="term" value="F:nutrient reservoir activity"/>
    <property type="evidence" value="ECO:0007669"/>
    <property type="project" value="UniProtKB-KW"/>
</dbReference>
<dbReference type="Pfam" id="PF00190">
    <property type="entry name" value="Cupin_1"/>
    <property type="match status" value="2"/>
</dbReference>
<keyword evidence="4" id="KW-1015">Disulfide bond</keyword>